<dbReference type="InterPro" id="IPR001932">
    <property type="entry name" value="PPM-type_phosphatase-like_dom"/>
</dbReference>
<dbReference type="CDD" id="cd00156">
    <property type="entry name" value="REC"/>
    <property type="match status" value="1"/>
</dbReference>
<keyword evidence="1 4" id="KW-0378">Hydrolase</keyword>
<comment type="caution">
    <text evidence="4">The sequence shown here is derived from an EMBL/GenBank/DDBJ whole genome shotgun (WGS) entry which is preliminary data.</text>
</comment>
<dbReference type="EC" id="3.1.3.3" evidence="4"/>
<dbReference type="AlphaFoldDB" id="A0A5C6D837"/>
<dbReference type="Gene3D" id="3.40.50.2300">
    <property type="match status" value="1"/>
</dbReference>
<gene>
    <name evidence="4" type="primary">rsbP_1</name>
    <name evidence="4" type="ORF">Poly41_53790</name>
</gene>
<reference evidence="4 5" key="1">
    <citation type="submission" date="2019-02" db="EMBL/GenBank/DDBJ databases">
        <title>Deep-cultivation of Planctomycetes and their phenomic and genomic characterization uncovers novel biology.</title>
        <authorList>
            <person name="Wiegand S."/>
            <person name="Jogler M."/>
            <person name="Boedeker C."/>
            <person name="Pinto D."/>
            <person name="Vollmers J."/>
            <person name="Rivas-Marin E."/>
            <person name="Kohn T."/>
            <person name="Peeters S.H."/>
            <person name="Heuer A."/>
            <person name="Rast P."/>
            <person name="Oberbeckmann S."/>
            <person name="Bunk B."/>
            <person name="Jeske O."/>
            <person name="Meyerdierks A."/>
            <person name="Storesund J.E."/>
            <person name="Kallscheuer N."/>
            <person name="Luecker S."/>
            <person name="Lage O.M."/>
            <person name="Pohl T."/>
            <person name="Merkel B.J."/>
            <person name="Hornburger P."/>
            <person name="Mueller R.-W."/>
            <person name="Bruemmer F."/>
            <person name="Labrenz M."/>
            <person name="Spormann A.M."/>
            <person name="Op Den Camp H."/>
            <person name="Overmann J."/>
            <person name="Amann R."/>
            <person name="Jetten M.S.M."/>
            <person name="Mascher T."/>
            <person name="Medema M.H."/>
            <person name="Devos D.P."/>
            <person name="Kaster A.-K."/>
            <person name="Ovreas L."/>
            <person name="Rohde M."/>
            <person name="Galperin M.Y."/>
            <person name="Jogler C."/>
        </authorList>
    </citation>
    <scope>NUCLEOTIDE SEQUENCE [LARGE SCALE GENOMIC DNA]</scope>
    <source>
        <strain evidence="4 5">Poly41</strain>
    </source>
</reference>
<keyword evidence="2" id="KW-0597">Phosphoprotein</keyword>
<proteinExistence type="predicted"/>
<dbReference type="OrthoDB" id="207912at2"/>
<dbReference type="InterPro" id="IPR052016">
    <property type="entry name" value="Bact_Sigma-Reg"/>
</dbReference>
<sequence length="377" mass="42190">MIADSIPLILMIEANVDDIRAVQCWLRHSHRKYELSVVRCVEDAYRVIADRRPDLILLDLTLYESDGLTTLDRVRHHAGEIPIVVFTSYADHGMAIRAVRSGAEDYILKNEVTSPEHLTRPIDLAIERHCRKSLEHSLVAYEHQLDLAHRMQQMALPNPNHRFANVQWGGRCEPADQAGGDFYDLMDLPCGGLAFVIADVSGHGLDPAMLMMETRAIVRAMSIVCDDPGVILTHANQLLCRDIQMRYFVTLYLGILSSDRRTLRYASAGHPGYLLRGPNPPLPLTSTDPPLGIQFDKVFSTASTVTISRSQTLLLFTDGILNSILDDVVPETFESTVERANGVADEPIGFILDRLFANVDRHSPRRDDCTALLIRTN</sequence>
<dbReference type="InterPro" id="IPR036457">
    <property type="entry name" value="PPM-type-like_dom_sf"/>
</dbReference>
<dbReference type="Pfam" id="PF07228">
    <property type="entry name" value="SpoIIE"/>
    <property type="match status" value="1"/>
</dbReference>
<dbReference type="InterPro" id="IPR001789">
    <property type="entry name" value="Sig_transdc_resp-reg_receiver"/>
</dbReference>
<dbReference type="Proteomes" id="UP000319143">
    <property type="component" value="Unassembled WGS sequence"/>
</dbReference>
<dbReference type="Pfam" id="PF00072">
    <property type="entry name" value="Response_reg"/>
    <property type="match status" value="1"/>
</dbReference>
<dbReference type="GO" id="GO:0016791">
    <property type="term" value="F:phosphatase activity"/>
    <property type="evidence" value="ECO:0007669"/>
    <property type="project" value="TreeGrafter"/>
</dbReference>
<evidence type="ECO:0000256" key="2">
    <source>
        <dbReference type="PROSITE-ProRule" id="PRU00169"/>
    </source>
</evidence>
<dbReference type="SUPFAM" id="SSF52172">
    <property type="entry name" value="CheY-like"/>
    <property type="match status" value="1"/>
</dbReference>
<dbReference type="GO" id="GO:0000160">
    <property type="term" value="P:phosphorelay signal transduction system"/>
    <property type="evidence" value="ECO:0007669"/>
    <property type="project" value="InterPro"/>
</dbReference>
<dbReference type="Gene3D" id="3.60.40.10">
    <property type="entry name" value="PPM-type phosphatase domain"/>
    <property type="match status" value="1"/>
</dbReference>
<dbReference type="SMART" id="SM00448">
    <property type="entry name" value="REC"/>
    <property type="match status" value="1"/>
</dbReference>
<protein>
    <submittedName>
        <fullName evidence="4">Phosphoserine phosphatase RsbP</fullName>
        <ecNumber evidence="4">3.1.3.3</ecNumber>
    </submittedName>
</protein>
<dbReference type="PANTHER" id="PTHR43156:SF2">
    <property type="entry name" value="STAGE II SPORULATION PROTEIN E"/>
    <property type="match status" value="1"/>
</dbReference>
<dbReference type="InterPro" id="IPR011006">
    <property type="entry name" value="CheY-like_superfamily"/>
</dbReference>
<keyword evidence="5" id="KW-1185">Reference proteome</keyword>
<dbReference type="SUPFAM" id="SSF81606">
    <property type="entry name" value="PP2C-like"/>
    <property type="match status" value="1"/>
</dbReference>
<feature type="domain" description="Response regulatory" evidence="3">
    <location>
        <begin position="8"/>
        <end position="124"/>
    </location>
</feature>
<dbReference type="PROSITE" id="PS50110">
    <property type="entry name" value="RESPONSE_REGULATORY"/>
    <property type="match status" value="1"/>
</dbReference>
<dbReference type="EMBL" id="SJPV01000011">
    <property type="protein sequence ID" value="TWU33000.1"/>
    <property type="molecule type" value="Genomic_DNA"/>
</dbReference>
<evidence type="ECO:0000313" key="5">
    <source>
        <dbReference type="Proteomes" id="UP000319143"/>
    </source>
</evidence>
<evidence type="ECO:0000256" key="1">
    <source>
        <dbReference type="ARBA" id="ARBA00022801"/>
    </source>
</evidence>
<dbReference type="SMART" id="SM00331">
    <property type="entry name" value="PP2C_SIG"/>
    <property type="match status" value="1"/>
</dbReference>
<dbReference type="RefSeq" id="WP_146530169.1">
    <property type="nucleotide sequence ID" value="NZ_SJPV01000011.1"/>
</dbReference>
<evidence type="ECO:0000259" key="3">
    <source>
        <dbReference type="PROSITE" id="PS50110"/>
    </source>
</evidence>
<name>A0A5C6D837_9BACT</name>
<evidence type="ECO:0000313" key="4">
    <source>
        <dbReference type="EMBL" id="TWU33000.1"/>
    </source>
</evidence>
<accession>A0A5C6D837</accession>
<dbReference type="PANTHER" id="PTHR43156">
    <property type="entry name" value="STAGE II SPORULATION PROTEIN E-RELATED"/>
    <property type="match status" value="1"/>
</dbReference>
<organism evidence="4 5">
    <name type="scientific">Novipirellula artificiosorum</name>
    <dbReference type="NCBI Taxonomy" id="2528016"/>
    <lineage>
        <taxon>Bacteria</taxon>
        <taxon>Pseudomonadati</taxon>
        <taxon>Planctomycetota</taxon>
        <taxon>Planctomycetia</taxon>
        <taxon>Pirellulales</taxon>
        <taxon>Pirellulaceae</taxon>
        <taxon>Novipirellula</taxon>
    </lineage>
</organism>
<feature type="modified residue" description="4-aspartylphosphate" evidence="2">
    <location>
        <position position="59"/>
    </location>
</feature>